<dbReference type="InterPro" id="IPR035986">
    <property type="entry name" value="PKD_dom_sf"/>
</dbReference>
<dbReference type="Pfam" id="PF00041">
    <property type="entry name" value="fn3"/>
    <property type="match status" value="1"/>
</dbReference>
<feature type="signal peptide" evidence="1">
    <location>
        <begin position="1"/>
        <end position="34"/>
    </location>
</feature>
<proteinExistence type="predicted"/>
<dbReference type="EMBL" id="CBTJ020000066">
    <property type="protein sequence ID" value="CDI03547.1"/>
    <property type="molecule type" value="Genomic_DNA"/>
</dbReference>
<dbReference type="PANTHER" id="PTHR36842">
    <property type="entry name" value="PROTEIN TOLB HOMOLOG"/>
    <property type="match status" value="1"/>
</dbReference>
<accession>W6M789</accession>
<keyword evidence="1" id="KW-0732">Signal</keyword>
<evidence type="ECO:0000259" key="3">
    <source>
        <dbReference type="PROSITE" id="PS50853"/>
    </source>
</evidence>
<dbReference type="CDD" id="cd00146">
    <property type="entry name" value="PKD"/>
    <property type="match status" value="2"/>
</dbReference>
<reference evidence="4" key="1">
    <citation type="submission" date="2013-07" db="EMBL/GenBank/DDBJ databases">
        <authorList>
            <person name="McIlroy S."/>
        </authorList>
    </citation>
    <scope>NUCLEOTIDE SEQUENCE [LARGE SCALE GENOMIC DNA]</scope>
    <source>
        <strain evidence="4">Run_A_D11</strain>
    </source>
</reference>
<dbReference type="Proteomes" id="UP000035760">
    <property type="component" value="Unassembled WGS sequence"/>
</dbReference>
<feature type="domain" description="Fibronectin type-III" evidence="3">
    <location>
        <begin position="22"/>
        <end position="112"/>
    </location>
</feature>
<dbReference type="PROSITE" id="PS51257">
    <property type="entry name" value="PROKAR_LIPOPROTEIN"/>
    <property type="match status" value="1"/>
</dbReference>
<dbReference type="STRING" id="1400863.BN873_570005"/>
<feature type="domain" description="PKD" evidence="2">
    <location>
        <begin position="226"/>
        <end position="288"/>
    </location>
</feature>
<dbReference type="InterPro" id="IPR022409">
    <property type="entry name" value="PKD/Chitinase_dom"/>
</dbReference>
<dbReference type="SUPFAM" id="SSF49299">
    <property type="entry name" value="PKD domain"/>
    <property type="match status" value="2"/>
</dbReference>
<dbReference type="PROSITE" id="PS50093">
    <property type="entry name" value="PKD"/>
    <property type="match status" value="2"/>
</dbReference>
<dbReference type="InterPro" id="IPR036116">
    <property type="entry name" value="FN3_sf"/>
</dbReference>
<name>W6M789_9GAMM</name>
<dbReference type="PROSITE" id="PS50853">
    <property type="entry name" value="FN3"/>
    <property type="match status" value="1"/>
</dbReference>
<evidence type="ECO:0008006" key="6">
    <source>
        <dbReference type="Google" id="ProtNLM"/>
    </source>
</evidence>
<dbReference type="InterPro" id="IPR000601">
    <property type="entry name" value="PKD_dom"/>
</dbReference>
<protein>
    <recommendedName>
        <fullName evidence="6">PKD domain-containing protein</fullName>
    </recommendedName>
</protein>
<evidence type="ECO:0000259" key="2">
    <source>
        <dbReference type="PROSITE" id="PS50093"/>
    </source>
</evidence>
<dbReference type="FunFam" id="2.60.40.10:FF:000270">
    <property type="entry name" value="Cell surface protein"/>
    <property type="match status" value="1"/>
</dbReference>
<gene>
    <name evidence="4" type="ORF">BN873_570005</name>
</gene>
<evidence type="ECO:0000256" key="1">
    <source>
        <dbReference type="SAM" id="SignalP"/>
    </source>
</evidence>
<dbReference type="SMART" id="SM00089">
    <property type="entry name" value="PKD"/>
    <property type="match status" value="2"/>
</dbReference>
<comment type="caution">
    <text evidence="4">The sequence shown here is derived from an EMBL/GenBank/DDBJ whole genome shotgun (WGS) entry which is preliminary data.</text>
</comment>
<organism evidence="4 5">
    <name type="scientific">Candidatus Competibacter denitrificans Run_A_D11</name>
    <dbReference type="NCBI Taxonomy" id="1400863"/>
    <lineage>
        <taxon>Bacteria</taxon>
        <taxon>Pseudomonadati</taxon>
        <taxon>Pseudomonadota</taxon>
        <taxon>Gammaproteobacteria</taxon>
        <taxon>Candidatus Competibacteraceae</taxon>
        <taxon>Candidatus Competibacter</taxon>
    </lineage>
</organism>
<dbReference type="Gene3D" id="2.60.40.10">
    <property type="entry name" value="Immunoglobulins"/>
    <property type="match status" value="3"/>
</dbReference>
<evidence type="ECO:0000313" key="4">
    <source>
        <dbReference type="EMBL" id="CDI03547.1"/>
    </source>
</evidence>
<dbReference type="InterPro" id="IPR003961">
    <property type="entry name" value="FN3_dom"/>
</dbReference>
<dbReference type="PANTHER" id="PTHR36842:SF1">
    <property type="entry name" value="PROTEIN TOLB"/>
    <property type="match status" value="1"/>
</dbReference>
<feature type="domain" description="PKD" evidence="2">
    <location>
        <begin position="125"/>
        <end position="208"/>
    </location>
</feature>
<dbReference type="RefSeq" id="WP_048674335.1">
    <property type="nucleotide sequence ID" value="NZ_CBTJ020000066.1"/>
</dbReference>
<dbReference type="Pfam" id="PF18911">
    <property type="entry name" value="PKD_4"/>
    <property type="match status" value="2"/>
</dbReference>
<reference evidence="4" key="2">
    <citation type="submission" date="2014-03" db="EMBL/GenBank/DDBJ databases">
        <title>Candidatus Competibacter-lineage genomes retrieved from metagenomes reveal functional metabolic diversity.</title>
        <authorList>
            <person name="McIlroy S.J."/>
            <person name="Albertsen M."/>
            <person name="Andresen E.K."/>
            <person name="Saunders A.M."/>
            <person name="Kristiansen R."/>
            <person name="Stokholm-Bjerregaard M."/>
            <person name="Nielsen K.L."/>
            <person name="Nielsen P.H."/>
        </authorList>
    </citation>
    <scope>NUCLEOTIDE SEQUENCE</scope>
    <source>
        <strain evidence="4">Run_A_D11</strain>
    </source>
</reference>
<dbReference type="OrthoDB" id="188639at2"/>
<keyword evidence="5" id="KW-1185">Reference proteome</keyword>
<dbReference type="InterPro" id="IPR013783">
    <property type="entry name" value="Ig-like_fold"/>
</dbReference>
<feature type="chain" id="PRO_5004880325" description="PKD domain-containing protein" evidence="1">
    <location>
        <begin position="35"/>
        <end position="660"/>
    </location>
</feature>
<sequence>MPTTASKFNSLKPLSRLLGWLSVLIACFATNAFAGQVNLGWNASTGSVSGYRVYYGTASGNYTSQIDAGAATTATVASLADGATYYFAVKAYDGAKNESGFSNEVSQTVAGTNSTTSTSSTTAAPVSSFTATPTSGVAPLLVTLTDTSTGTVSERVWDFGDGTTSTSQSTMKTYNTAGVYTAKLTVKNAGGTSTVSQTISVTAAVPTASFTATPTSGTVPLTVQVADSSTNATGWNWNFGDGTTSNLQIPPAHVYKTAGNYTVSLTVSGPGGTSTAKTISITAKAAATATLPSPWVDKDIGNVVIAGSAGYSNGTYTLKGAGVDIWETADSFNFAYQPLNGDGTIVARVANLTNTNSWAKAGVMIRESLDANSRHAMVVLTPGNGVAFQYRATVGGSSSNINVSALKAPYWVKLTRAGTTFTAYQSANGSTWTKVGSVTMNLSANTYVGLAITSHNTAAIANATFDNVSLSVGGIGTGALPSPWLNTDVGTVALTGSAGYSNGTYTLKGAGVDIWETADSFNFAYQPLNGDGTIVARVANLTNTNSWAKAGVMIRESLDANSRHAMVVLTPGNGVAFQYRATVGGSSSNINVSALKAPYWVKLTRAGTTFTAYQSANGSTWTKVGSVTMNLSANTYVGLAVTSHNNTVLATASFDNVAFK</sequence>
<dbReference type="AlphaFoldDB" id="W6M789"/>
<evidence type="ECO:0000313" key="5">
    <source>
        <dbReference type="Proteomes" id="UP000035760"/>
    </source>
</evidence>
<dbReference type="Gene3D" id="2.60.120.200">
    <property type="match status" value="2"/>
</dbReference>
<dbReference type="SUPFAM" id="SSF49265">
    <property type="entry name" value="Fibronectin type III"/>
    <property type="match status" value="1"/>
</dbReference>